<reference evidence="2 3" key="1">
    <citation type="submission" date="2015-04" db="EMBL/GenBank/DDBJ databases">
        <title>The complete genome sequence of the rumen methanogen Methanobrevibacter millerae SM9.</title>
        <authorList>
            <person name="Leahy S.C."/>
            <person name="Kelly W.J."/>
            <person name="Pacheco D.M."/>
            <person name="Li D."/>
            <person name="Altermann E."/>
            <person name="Attwood G.T."/>
        </authorList>
    </citation>
    <scope>NUCLEOTIDE SEQUENCE [LARGE SCALE GENOMIC DNA]</scope>
    <source>
        <strain evidence="2 3">SM9</strain>
    </source>
</reference>
<sequence length="83" mass="9818">MSDLESAEKIAKDIQKLERNLNQVAHIEFTGKEKEVYDRAVDYWNDSKYYLEKKDMRTAFGCIEYSHGLLDALRIIHDTIDDY</sequence>
<evidence type="ECO:0000313" key="3">
    <source>
        <dbReference type="Proteomes" id="UP000067738"/>
    </source>
</evidence>
<evidence type="ECO:0000313" key="2">
    <source>
        <dbReference type="EMBL" id="ALT68163.1"/>
    </source>
</evidence>
<evidence type="ECO:0000259" key="1">
    <source>
        <dbReference type="Pfam" id="PF04010"/>
    </source>
</evidence>
<dbReference type="RefSeq" id="WP_058738509.1">
    <property type="nucleotide sequence ID" value="NZ_CP011266.1"/>
</dbReference>
<dbReference type="AlphaFoldDB" id="A0A0U2TQA4"/>
<proteinExistence type="predicted"/>
<dbReference type="KEGG" id="mmil:sm9_0361"/>
<gene>
    <name evidence="2" type="ORF">sm9_0361</name>
</gene>
<dbReference type="Gene3D" id="1.20.1270.90">
    <property type="entry name" value="AF1782-like"/>
    <property type="match status" value="1"/>
</dbReference>
<feature type="domain" description="DUF357" evidence="1">
    <location>
        <begin position="12"/>
        <end position="76"/>
    </location>
</feature>
<dbReference type="InterPro" id="IPR036809">
    <property type="entry name" value="AF1782-like_sf"/>
</dbReference>
<accession>A0A0U2TQA4</accession>
<dbReference type="Proteomes" id="UP000067738">
    <property type="component" value="Chromosome"/>
</dbReference>
<dbReference type="OrthoDB" id="148073at2157"/>
<dbReference type="SUPFAM" id="SSF158372">
    <property type="entry name" value="AF1782-like"/>
    <property type="match status" value="1"/>
</dbReference>
<dbReference type="GeneID" id="26735335"/>
<dbReference type="EMBL" id="CP011266">
    <property type="protein sequence ID" value="ALT68163.1"/>
    <property type="molecule type" value="Genomic_DNA"/>
</dbReference>
<organism evidence="2 3">
    <name type="scientific">Methanobrevibacter millerae</name>
    <dbReference type="NCBI Taxonomy" id="230361"/>
    <lineage>
        <taxon>Archaea</taxon>
        <taxon>Methanobacteriati</taxon>
        <taxon>Methanobacteriota</taxon>
        <taxon>Methanomada group</taxon>
        <taxon>Methanobacteria</taxon>
        <taxon>Methanobacteriales</taxon>
        <taxon>Methanobacteriaceae</taxon>
        <taxon>Methanobrevibacter</taxon>
    </lineage>
</organism>
<dbReference type="Pfam" id="PF04010">
    <property type="entry name" value="DUF357"/>
    <property type="match status" value="1"/>
</dbReference>
<name>A0A0U2TQA4_9EURY</name>
<protein>
    <recommendedName>
        <fullName evidence="1">DUF357 domain-containing protein</fullName>
    </recommendedName>
</protein>
<dbReference type="InterPro" id="IPR023140">
    <property type="entry name" value="DUF357"/>
</dbReference>
<keyword evidence="3" id="KW-1185">Reference proteome</keyword>
<dbReference type="PATRIC" id="fig|230361.4.peg.375"/>